<dbReference type="Pfam" id="PF00072">
    <property type="entry name" value="Response_reg"/>
    <property type="match status" value="1"/>
</dbReference>
<dbReference type="InterPro" id="IPR001789">
    <property type="entry name" value="Sig_transdc_resp-reg_receiver"/>
</dbReference>
<reference evidence="8" key="3">
    <citation type="journal article" date="2023" name="Microbiol. Resour. Announc.">
        <title>Draft Genome Sequence of Granulicatella sp. Strain S8, Isolated from a Marine Fish, Seriola quinqueradiata.</title>
        <authorList>
            <person name="Lee M."/>
            <person name="Farooq A."/>
            <person name="Jeong J.B."/>
            <person name="Jung M.Y."/>
        </authorList>
    </citation>
    <scope>NUCLEOTIDE SEQUENCE</scope>
    <source>
        <strain evidence="8">S8</strain>
    </source>
</reference>
<accession>A0ABT1WPC8</accession>
<evidence type="ECO:0000256" key="5">
    <source>
        <dbReference type="PROSITE-ProRule" id="PRU00169"/>
    </source>
</evidence>
<dbReference type="SUPFAM" id="SSF52172">
    <property type="entry name" value="CheY-like"/>
    <property type="match status" value="1"/>
</dbReference>
<feature type="modified residue" description="4-aspartylphosphate" evidence="5">
    <location>
        <position position="59"/>
    </location>
</feature>
<dbReference type="InterPro" id="IPR011006">
    <property type="entry name" value="CheY-like_superfamily"/>
</dbReference>
<evidence type="ECO:0000313" key="8">
    <source>
        <dbReference type="EMBL" id="MCQ9210346.1"/>
    </source>
</evidence>
<dbReference type="RefSeq" id="WP_256945453.1">
    <property type="nucleotide sequence ID" value="NZ_JANHNZ010000006.1"/>
</dbReference>
<evidence type="ECO:0000259" key="7">
    <source>
        <dbReference type="PROSITE" id="PS50930"/>
    </source>
</evidence>
<evidence type="ECO:0000259" key="6">
    <source>
        <dbReference type="PROSITE" id="PS50110"/>
    </source>
</evidence>
<dbReference type="InterPro" id="IPR007492">
    <property type="entry name" value="LytTR_DNA-bd_dom"/>
</dbReference>
<name>A0ABT1WPC8_9LACT</name>
<dbReference type="CDD" id="cd17533">
    <property type="entry name" value="REC_LytTR_AgrA-like"/>
    <property type="match status" value="1"/>
</dbReference>
<feature type="domain" description="HTH LytTR-type" evidence="7">
    <location>
        <begin position="140"/>
        <end position="241"/>
    </location>
</feature>
<dbReference type="PANTHER" id="PTHR37299">
    <property type="entry name" value="TRANSCRIPTIONAL REGULATOR-RELATED"/>
    <property type="match status" value="1"/>
</dbReference>
<dbReference type="Gene3D" id="2.40.50.1020">
    <property type="entry name" value="LytTr DNA-binding domain"/>
    <property type="match status" value="1"/>
</dbReference>
<reference evidence="8" key="2">
    <citation type="journal article" date="2023" name="Curr. Microbiol.">
        <title>Granulicatella seriolae sp. nov., a Novel Facultative Anaerobe Isolated from Yellowtail Marine Fish.</title>
        <authorList>
            <person name="Lee M."/>
            <person name="Choi Y.J."/>
            <person name="Farooq A."/>
            <person name="Jeong J.B."/>
            <person name="Jung M.Y."/>
        </authorList>
    </citation>
    <scope>NUCLEOTIDE SEQUENCE</scope>
    <source>
        <strain evidence="8">S8</strain>
    </source>
</reference>
<evidence type="ECO:0000256" key="2">
    <source>
        <dbReference type="ARBA" id="ARBA00023012"/>
    </source>
</evidence>
<dbReference type="Proteomes" id="UP001059480">
    <property type="component" value="Unassembled WGS sequence"/>
</dbReference>
<evidence type="ECO:0000256" key="3">
    <source>
        <dbReference type="ARBA" id="ARBA00023159"/>
    </source>
</evidence>
<keyword evidence="5" id="KW-0597">Phosphoprotein</keyword>
<dbReference type="Gene3D" id="3.40.50.2300">
    <property type="match status" value="1"/>
</dbReference>
<comment type="function">
    <text evidence="4">Required for high-level post-exponential phase expression of a series of secreted proteins.</text>
</comment>
<gene>
    <name evidence="8" type="ORF">NPA36_07255</name>
</gene>
<evidence type="ECO:0000256" key="4">
    <source>
        <dbReference type="ARBA" id="ARBA00037164"/>
    </source>
</evidence>
<organism evidence="8 9">
    <name type="scientific">Granulicatella seriolae</name>
    <dbReference type="NCBI Taxonomy" id="2967226"/>
    <lineage>
        <taxon>Bacteria</taxon>
        <taxon>Bacillati</taxon>
        <taxon>Bacillota</taxon>
        <taxon>Bacilli</taxon>
        <taxon>Lactobacillales</taxon>
        <taxon>Carnobacteriaceae</taxon>
        <taxon>Granulicatella</taxon>
    </lineage>
</organism>
<evidence type="ECO:0000313" key="9">
    <source>
        <dbReference type="Proteomes" id="UP001059480"/>
    </source>
</evidence>
<dbReference type="SMART" id="SM00850">
    <property type="entry name" value="LytTR"/>
    <property type="match status" value="1"/>
</dbReference>
<protein>
    <submittedName>
        <fullName evidence="8">LytTR family DNA-binding domain-containing protein</fullName>
    </submittedName>
</protein>
<dbReference type="SMART" id="SM00448">
    <property type="entry name" value="REC"/>
    <property type="match status" value="1"/>
</dbReference>
<sequence>MNIFILEDDVLQRKKMETIVADSSKRLGVPIQQLVSTGKPTELLDSIDGQGSNQLYFLDIDIKNAEKKGLEVAKEIREKDELGMIVFVTTHSEFAPLTYAYKVSALEFISKEVPDLEKRIEECIKHVYSRKDNRDFGDPFIFENKYRKFKLPFSDLLYFETSDQPHKLVLISKKRRIEFYAKLSEIESLDNRLFKCHKSFVVNLDNVIEVDKTNLVLYFFNGESCLVSRRKMKYVSDWLSKKKAKTGLES</sequence>
<keyword evidence="1" id="KW-0963">Cytoplasm</keyword>
<dbReference type="EMBL" id="JANHNZ010000006">
    <property type="protein sequence ID" value="MCQ9210346.1"/>
    <property type="molecule type" value="Genomic_DNA"/>
</dbReference>
<keyword evidence="3" id="KW-0010">Activator</keyword>
<feature type="domain" description="Response regulatory" evidence="6">
    <location>
        <begin position="2"/>
        <end position="126"/>
    </location>
</feature>
<dbReference type="InterPro" id="IPR046947">
    <property type="entry name" value="LytR-like"/>
</dbReference>
<keyword evidence="8" id="KW-0238">DNA-binding</keyword>
<dbReference type="PANTHER" id="PTHR37299:SF3">
    <property type="entry name" value="STAGE 0 SPORULATION PROTEIN A HOMOLOG"/>
    <property type="match status" value="1"/>
</dbReference>
<dbReference type="Pfam" id="PF04397">
    <property type="entry name" value="LytTR"/>
    <property type="match status" value="1"/>
</dbReference>
<dbReference type="GO" id="GO:0003677">
    <property type="term" value="F:DNA binding"/>
    <property type="evidence" value="ECO:0007669"/>
    <property type="project" value="UniProtKB-KW"/>
</dbReference>
<reference evidence="8" key="1">
    <citation type="submission" date="2022-07" db="EMBL/GenBank/DDBJ databases">
        <authorList>
            <person name="Jung M.-Y."/>
            <person name="Lee M."/>
        </authorList>
    </citation>
    <scope>NUCLEOTIDE SEQUENCE</scope>
    <source>
        <strain evidence="8">S8</strain>
    </source>
</reference>
<evidence type="ECO:0000256" key="1">
    <source>
        <dbReference type="ARBA" id="ARBA00022490"/>
    </source>
</evidence>
<comment type="caution">
    <text evidence="8">The sequence shown here is derived from an EMBL/GenBank/DDBJ whole genome shotgun (WGS) entry which is preliminary data.</text>
</comment>
<proteinExistence type="predicted"/>
<dbReference type="PROSITE" id="PS50110">
    <property type="entry name" value="RESPONSE_REGULATORY"/>
    <property type="match status" value="1"/>
</dbReference>
<keyword evidence="2" id="KW-0902">Two-component regulatory system</keyword>
<keyword evidence="9" id="KW-1185">Reference proteome</keyword>
<dbReference type="PROSITE" id="PS50930">
    <property type="entry name" value="HTH_LYTTR"/>
    <property type="match status" value="1"/>
</dbReference>